<feature type="transmembrane region" description="Helical" evidence="1">
    <location>
        <begin position="65"/>
        <end position="81"/>
    </location>
</feature>
<name>A0ABQ8BJT0_BRANA</name>
<comment type="caution">
    <text evidence="2">The sequence shown here is derived from an EMBL/GenBank/DDBJ whole genome shotgun (WGS) entry which is preliminary data.</text>
</comment>
<gene>
    <name evidence="2" type="ORF">HID58_043934</name>
</gene>
<keyword evidence="1" id="KW-1133">Transmembrane helix</keyword>
<keyword evidence="3" id="KW-1185">Reference proteome</keyword>
<sequence>MDSNVYKRGEIYKTRSINKAAWEDTLSHPKPKATQKKSIYLLSSYSVISYTIVPKNMTMLKNKRITFSLIFVCLVMVSPMAKAQLGGLGGLLGGGGGGGGGLGGLLGGGGLGGLLGNGGLGGLLGGGGGGGVLGGILGLINIQGVLRCSANGNVSAPAFVNAGVQLQCGGQNNVVSTSTTNAAGLFSMLVNPIQLVLSTLLSDCQVAVTTPLSTCNAALPTGQLLSSSLALVGETVSGLLRVANLRPTGFTLA</sequence>
<keyword evidence="1" id="KW-0812">Transmembrane</keyword>
<organism evidence="2 3">
    <name type="scientific">Brassica napus</name>
    <name type="common">Rape</name>
    <dbReference type="NCBI Taxonomy" id="3708"/>
    <lineage>
        <taxon>Eukaryota</taxon>
        <taxon>Viridiplantae</taxon>
        <taxon>Streptophyta</taxon>
        <taxon>Embryophyta</taxon>
        <taxon>Tracheophyta</taxon>
        <taxon>Spermatophyta</taxon>
        <taxon>Magnoliopsida</taxon>
        <taxon>eudicotyledons</taxon>
        <taxon>Gunneridae</taxon>
        <taxon>Pentapetalae</taxon>
        <taxon>rosids</taxon>
        <taxon>malvids</taxon>
        <taxon>Brassicales</taxon>
        <taxon>Brassicaceae</taxon>
        <taxon>Brassiceae</taxon>
        <taxon>Brassica</taxon>
    </lineage>
</organism>
<proteinExistence type="predicted"/>
<evidence type="ECO:0000313" key="2">
    <source>
        <dbReference type="EMBL" id="KAH0904431.1"/>
    </source>
</evidence>
<dbReference type="Proteomes" id="UP000824890">
    <property type="component" value="Unassembled WGS sequence"/>
</dbReference>
<feature type="transmembrane region" description="Helical" evidence="1">
    <location>
        <begin position="120"/>
        <end position="140"/>
    </location>
</feature>
<dbReference type="PANTHER" id="PTHR34458">
    <property type="entry name" value="POLLEN OLE E 1 ALLERGEN AND EXTENSIN FAMILY PROTEIN-RELATED"/>
    <property type="match status" value="1"/>
</dbReference>
<evidence type="ECO:0000256" key="1">
    <source>
        <dbReference type="SAM" id="Phobius"/>
    </source>
</evidence>
<protein>
    <submittedName>
        <fullName evidence="2">Uncharacterized protein</fullName>
    </submittedName>
</protein>
<dbReference type="InterPro" id="IPR040404">
    <property type="entry name" value="Phylloplanin-like"/>
</dbReference>
<evidence type="ECO:0000313" key="3">
    <source>
        <dbReference type="Proteomes" id="UP000824890"/>
    </source>
</evidence>
<keyword evidence="1" id="KW-0472">Membrane</keyword>
<reference evidence="2 3" key="1">
    <citation type="submission" date="2021-05" db="EMBL/GenBank/DDBJ databases">
        <title>Genome Assembly of Synthetic Allotetraploid Brassica napus Reveals Homoeologous Exchanges between Subgenomes.</title>
        <authorList>
            <person name="Davis J.T."/>
        </authorList>
    </citation>
    <scope>NUCLEOTIDE SEQUENCE [LARGE SCALE GENOMIC DNA]</scope>
    <source>
        <strain evidence="3">cv. Da-Ae</strain>
        <tissue evidence="2">Seedling</tissue>
    </source>
</reference>
<dbReference type="EMBL" id="JAGKQM010000011">
    <property type="protein sequence ID" value="KAH0904431.1"/>
    <property type="molecule type" value="Genomic_DNA"/>
</dbReference>
<dbReference type="PANTHER" id="PTHR34458:SF5">
    <property type="entry name" value="POLLEN OLE E 1 ALLERGEN AND EXTENSIN FAMILY PROTEIN"/>
    <property type="match status" value="1"/>
</dbReference>
<accession>A0ABQ8BJT0</accession>